<protein>
    <submittedName>
        <fullName evidence="2">Thioredoxin fold domain-containing protein</fullName>
    </submittedName>
</protein>
<sequence length="91" mass="10331">MSKSFVLLTQDDCPNCERLKKMLAGPLKGQFDGEIETVHRQSEPERFIALVERFHVQSVPALIRVADGRQARAMGGLGEVRSFLEPQYLMR</sequence>
<accession>A0AAU6Q6N4</accession>
<dbReference type="EMBL" id="CP149783">
    <property type="protein sequence ID" value="WYF46292.1"/>
    <property type="molecule type" value="Genomic_DNA"/>
</dbReference>
<gene>
    <name evidence="2" type="ORF">WDJ50_14565</name>
</gene>
<reference evidence="2" key="1">
    <citation type="submission" date="2024-03" db="EMBL/GenBank/DDBJ databases">
        <title>Deinococcus weizhi sp. nov., isolated from human skin.</title>
        <authorList>
            <person name="Wei Z."/>
            <person name="Tian F."/>
            <person name="Yang C."/>
            <person name="Xin L.T."/>
            <person name="Wen Z.J."/>
            <person name="Lan K.C."/>
            <person name="Yu L."/>
            <person name="Zhe W."/>
            <person name="Dan F.D."/>
            <person name="Jun W."/>
            <person name="Rui Z."/>
            <person name="Yong X.J."/>
            <person name="Ting Y."/>
            <person name="Wei X."/>
            <person name="Xu Z.G."/>
            <person name="Xin Z."/>
            <person name="Dong F.G."/>
            <person name="Ni X.M."/>
            <person name="Zheng M.G."/>
            <person name="Chun Y."/>
            <person name="Qian W.X."/>
        </authorList>
    </citation>
    <scope>NUCLEOTIDE SEQUENCE</scope>
    <source>
        <strain evidence="2">VB142</strain>
    </source>
</reference>
<dbReference type="AlphaFoldDB" id="A0AAU6Q6N4"/>
<dbReference type="Pfam" id="PF13098">
    <property type="entry name" value="Thioredoxin_2"/>
    <property type="match status" value="1"/>
</dbReference>
<dbReference type="Gene3D" id="3.40.30.10">
    <property type="entry name" value="Glutaredoxin"/>
    <property type="match status" value="1"/>
</dbReference>
<dbReference type="SUPFAM" id="SSF52833">
    <property type="entry name" value="Thioredoxin-like"/>
    <property type="match status" value="1"/>
</dbReference>
<organism evidence="2">
    <name type="scientific">Deinococcus sp. VB142</name>
    <dbReference type="NCBI Taxonomy" id="3112952"/>
    <lineage>
        <taxon>Bacteria</taxon>
        <taxon>Thermotogati</taxon>
        <taxon>Deinococcota</taxon>
        <taxon>Deinococci</taxon>
        <taxon>Deinococcales</taxon>
        <taxon>Deinococcaceae</taxon>
        <taxon>Deinococcus</taxon>
    </lineage>
</organism>
<dbReference type="RefSeq" id="WP_339097758.1">
    <property type="nucleotide sequence ID" value="NZ_CP149783.1"/>
</dbReference>
<proteinExistence type="predicted"/>
<dbReference type="InterPro" id="IPR036249">
    <property type="entry name" value="Thioredoxin-like_sf"/>
</dbReference>
<evidence type="ECO:0000313" key="2">
    <source>
        <dbReference type="EMBL" id="WYF46292.1"/>
    </source>
</evidence>
<name>A0AAU6Q6N4_9DEIO</name>
<feature type="domain" description="Thioredoxin-like fold" evidence="1">
    <location>
        <begin position="5"/>
        <end position="75"/>
    </location>
</feature>
<dbReference type="InterPro" id="IPR012336">
    <property type="entry name" value="Thioredoxin-like_fold"/>
</dbReference>
<evidence type="ECO:0000259" key="1">
    <source>
        <dbReference type="Pfam" id="PF13098"/>
    </source>
</evidence>